<sequence>MITSLNNNSMIDRALQTKTASDKVRDRRRTDADTTDLMPLSKTTFSYVQTAAIKTDSKYRCLCRLRRRLRRQCRYYHLNLGKDASSNIGRIQPDENLRYVFINEDMKLNVLRCVIPAEGYDMAAIAGDGIMDTTMVRLRNGNTVFNNFVAIMSREMVNMGGFRTIDDVDVDELIKPDGSLVTLADIGLDGNEDDPKLVILPIAIPIPHGHPLPLGHKVDEDLPPSEVEYPPYFLAWLKAVKILQAINKGVPVTGSVAGNDMLFGRDQFHETVADADAEENNYDRIIQATGDMISKDTYVLCPMPVLPSSDFHRQHFDEAEVVTRRALFDVGQCASTETVQPNQTTATDLAGYSKIIGDALAKRSKSDDAKKTGFSNNVEEKLKLFGASTGTNGFGEEILVLGTISEACKSIFADKNKTSSAQSFQNAMHSEAVAMTDEGGNIAADNLIFNERQFNAVFVVKLKSMQFMRTALAHNRLDFDAQITILNFLPANEDNLAFQKMLQSDRTAQEEDQMECDITKHTKRTTNLFIDGYQVDRFHLYTCIATFMCFIRVMFENGKESLIYKGFENLLTYVKSSEGAGWLTLNTRTYSNTIHHLVCELQILLVGVQKFTSNNDALVRMVKNDAEIPGAHANRIKSVCEKMHFVWTQRCVEPVSTFINAPETFSWFPLISGRKFTIKQQDYSGTPTHQKDAKKGDAPASGKPKGVAKHDKPVKDNPNRAVKTNEVIEKEKKGWLMYTGTSKKLPSCGEFHDGKRLCNGWIYVGRHCGADACNRIHANSFDKLTPEFQGRVRTWVNDKKNKVRWAPGREPKNTLISPICREPNTSTLDACFLGAFSSNKVLQPIIPIDPVVPLECDPSSPLFKIASKTINERSPAFTEEFLPKANVESHRHPNQSPFVNAGPPASFSTNELHNWAKSLPEGVKQPLFDINGEFLDKESQKNLEEVSFLAKQFSELQSEYGSVDTEPIRGFENYKDFRDETELNKHRIRLHSAALLQHSCDVEKLVYYLGGPHVGANRNVPKILHDLKKGVQPEILAEIKRVFEHGSPRHINATNTEQNLKDYYQYGNHESVNDNEDEVEKVLLKDHRRGNTLLVDPRLFAYIPNSHLSPQGLADLFNLWKEARHISDCSHRVHPESMSINDWTNKKNEPPVYFAGSFVRFCQWIYNLRISYPKRRILLGDDDMTNAFRFIKNNPSTVAMNGFMANGHLGFSTGQCFGACFSPPNFDQGAKGRQQQASYLWEKEPERTLARAVDHTSRMVFEECTSTESFTQASKDALNTGVFRNNGSRKPPEFPMQVDDCMYADVEEYFKLTAASSIMSLEDVFGVDHPCQEKALSQKKFNPLYNEERLTVGHEVQSRRMVVVVSVRRRAKVIAYLTDEGWTVAGSLKSIREACTVLGLIGSAAEYNPWARAQLFILQNLVREELAIRYKKAKIDQRLKKLIDNKVRRLPTTMRHRMESIVATEYAAYMYRNGIYFALSEPITKCVMIIIRSLADKRWECPIGHIIPRMPTWTTSGDASDLALSVYIKQAKVFCLVPFGKDLFSRIKGLGKDKEVFINSLEYIALQLAHIIINEIYDENPSAFPPSPTHLALGDNTPSVSWLNHHSTASTMGQNQIRLTAEYSIDAKVKSYAEHLQGIKNEMGDTISRLSETSNSAILSGFPLESRALLSPELIIVKKCEMGASTKATEKRTACTRRCHFIYWCTIRGVYDSIFPLITLTDTSLVYLLACYTAFLATGHAIGLKSIKSGTVDAYLLTIKKFLKNFDEISDRDARMFTGTAVIAPPIKKVIDEMKRFEKQPNRREPWTLQLQARLYKESQDEPADSLTKVGFQWFSCVLPAGCRRIEWCQPYASRDPTKEPELNIRNETYAFCVDDVQFLGIGQRRFTTPYAIQNRDEVYFVELTFRVQKNGKNGEVKRFARNYRSPFMDQITHLITILERFSRLVGLEDKTRPLAIYYDYAKGKVLNICSDDSKSILQNIVRLEYGITDPKELSKWTNHSIRVGMACILQSQGKSGDYIQRALRWCSESWKLYTRNLWSESIDLSNTMSNELETVTQLLDAY</sequence>
<dbReference type="KEGG" id="fcy:FRACYDRAFT_234792"/>
<feature type="region of interest" description="Disordered" evidence="1">
    <location>
        <begin position="683"/>
        <end position="720"/>
    </location>
</feature>
<dbReference type="EMBL" id="KV784354">
    <property type="protein sequence ID" value="OEU21165.1"/>
    <property type="molecule type" value="Genomic_DNA"/>
</dbReference>
<dbReference type="GO" id="GO:0015074">
    <property type="term" value="P:DNA integration"/>
    <property type="evidence" value="ECO:0007669"/>
    <property type="project" value="InterPro"/>
</dbReference>
<dbReference type="GO" id="GO:0003677">
    <property type="term" value="F:DNA binding"/>
    <property type="evidence" value="ECO:0007669"/>
    <property type="project" value="InterPro"/>
</dbReference>
<evidence type="ECO:0000313" key="2">
    <source>
        <dbReference type="EMBL" id="OEU21165.1"/>
    </source>
</evidence>
<evidence type="ECO:0000313" key="3">
    <source>
        <dbReference type="Proteomes" id="UP000095751"/>
    </source>
</evidence>
<dbReference type="Gene3D" id="1.10.443.10">
    <property type="entry name" value="Intergrase catalytic core"/>
    <property type="match status" value="1"/>
</dbReference>
<protein>
    <submittedName>
        <fullName evidence="2">Uncharacterized protein</fullName>
    </submittedName>
</protein>
<evidence type="ECO:0000256" key="1">
    <source>
        <dbReference type="SAM" id="MobiDB-lite"/>
    </source>
</evidence>
<name>A0A1E7FSV1_9STRA</name>
<dbReference type="Proteomes" id="UP000095751">
    <property type="component" value="Unassembled WGS sequence"/>
</dbReference>
<reference evidence="2 3" key="1">
    <citation type="submission" date="2016-09" db="EMBL/GenBank/DDBJ databases">
        <title>Extensive genetic diversity and differential bi-allelic expression allows diatom success in the polar Southern Ocean.</title>
        <authorList>
            <consortium name="DOE Joint Genome Institute"/>
            <person name="Mock T."/>
            <person name="Otillar R.P."/>
            <person name="Strauss J."/>
            <person name="Dupont C."/>
            <person name="Frickenhaus S."/>
            <person name="Maumus F."/>
            <person name="Mcmullan M."/>
            <person name="Sanges R."/>
            <person name="Schmutz J."/>
            <person name="Toseland A."/>
            <person name="Valas R."/>
            <person name="Veluchamy A."/>
            <person name="Ward B.J."/>
            <person name="Allen A."/>
            <person name="Barry K."/>
            <person name="Falciatore A."/>
            <person name="Ferrante M."/>
            <person name="Fortunato A.E."/>
            <person name="Gloeckner G."/>
            <person name="Gruber A."/>
            <person name="Hipkin R."/>
            <person name="Janech M."/>
            <person name="Kroth P."/>
            <person name="Leese F."/>
            <person name="Lindquist E."/>
            <person name="Lyon B.R."/>
            <person name="Martin J."/>
            <person name="Mayer C."/>
            <person name="Parker M."/>
            <person name="Quesneville H."/>
            <person name="Raymond J."/>
            <person name="Uhlig C."/>
            <person name="Valentin K.U."/>
            <person name="Worden A.Z."/>
            <person name="Armbrust E.V."/>
            <person name="Bowler C."/>
            <person name="Green B."/>
            <person name="Moulton V."/>
            <person name="Van Oosterhout C."/>
            <person name="Grigoriev I."/>
        </authorList>
    </citation>
    <scope>NUCLEOTIDE SEQUENCE [LARGE SCALE GENOMIC DNA]</scope>
    <source>
        <strain evidence="2 3">CCMP1102</strain>
    </source>
</reference>
<feature type="compositionally biased region" description="Basic and acidic residues" evidence="1">
    <location>
        <begin position="708"/>
        <end position="718"/>
    </location>
</feature>
<organism evidence="2 3">
    <name type="scientific">Fragilariopsis cylindrus CCMP1102</name>
    <dbReference type="NCBI Taxonomy" id="635003"/>
    <lineage>
        <taxon>Eukaryota</taxon>
        <taxon>Sar</taxon>
        <taxon>Stramenopiles</taxon>
        <taxon>Ochrophyta</taxon>
        <taxon>Bacillariophyta</taxon>
        <taxon>Bacillariophyceae</taxon>
        <taxon>Bacillariophycidae</taxon>
        <taxon>Bacillariales</taxon>
        <taxon>Bacillariaceae</taxon>
        <taxon>Fragilariopsis</taxon>
    </lineage>
</organism>
<dbReference type="InParanoid" id="A0A1E7FSV1"/>
<proteinExistence type="predicted"/>
<accession>A0A1E7FSV1</accession>
<gene>
    <name evidence="2" type="ORF">FRACYDRAFT_234792</name>
</gene>
<dbReference type="InterPro" id="IPR013762">
    <property type="entry name" value="Integrase-like_cat_sf"/>
</dbReference>
<dbReference type="OrthoDB" id="101778at2759"/>
<keyword evidence="3" id="KW-1185">Reference proteome</keyword>
<dbReference type="GO" id="GO:0006310">
    <property type="term" value="P:DNA recombination"/>
    <property type="evidence" value="ECO:0007669"/>
    <property type="project" value="InterPro"/>
</dbReference>